<organism evidence="2 3">
    <name type="scientific">Araneus ventricosus</name>
    <name type="common">Orbweaver spider</name>
    <name type="synonym">Epeira ventricosa</name>
    <dbReference type="NCBI Taxonomy" id="182803"/>
    <lineage>
        <taxon>Eukaryota</taxon>
        <taxon>Metazoa</taxon>
        <taxon>Ecdysozoa</taxon>
        <taxon>Arthropoda</taxon>
        <taxon>Chelicerata</taxon>
        <taxon>Arachnida</taxon>
        <taxon>Araneae</taxon>
        <taxon>Araneomorphae</taxon>
        <taxon>Entelegynae</taxon>
        <taxon>Araneoidea</taxon>
        <taxon>Araneidae</taxon>
        <taxon>Araneus</taxon>
    </lineage>
</organism>
<evidence type="ECO:0000256" key="1">
    <source>
        <dbReference type="SAM" id="MobiDB-lite"/>
    </source>
</evidence>
<sequence>MANPQCRTAEEQRPCGGRLSHLRQKKGKAPMVIGQISWKSYKCGRRRANSSDTEALAYVKTIQPLIEAQSR</sequence>
<proteinExistence type="predicted"/>
<evidence type="ECO:0000313" key="2">
    <source>
        <dbReference type="EMBL" id="GBM14941.1"/>
    </source>
</evidence>
<dbReference type="EMBL" id="BGPR01000352">
    <property type="protein sequence ID" value="GBM14941.1"/>
    <property type="molecule type" value="Genomic_DNA"/>
</dbReference>
<protein>
    <submittedName>
        <fullName evidence="2">Uncharacterized protein</fullName>
    </submittedName>
</protein>
<evidence type="ECO:0000313" key="3">
    <source>
        <dbReference type="Proteomes" id="UP000499080"/>
    </source>
</evidence>
<dbReference type="AlphaFoldDB" id="A0A4Y2DE41"/>
<gene>
    <name evidence="2" type="ORF">AVEN_116594_1</name>
</gene>
<accession>A0A4Y2DE41</accession>
<feature type="region of interest" description="Disordered" evidence="1">
    <location>
        <begin position="1"/>
        <end position="26"/>
    </location>
</feature>
<name>A0A4Y2DE41_ARAVE</name>
<comment type="caution">
    <text evidence="2">The sequence shown here is derived from an EMBL/GenBank/DDBJ whole genome shotgun (WGS) entry which is preliminary data.</text>
</comment>
<reference evidence="2 3" key="1">
    <citation type="journal article" date="2019" name="Sci. Rep.">
        <title>Orb-weaving spider Araneus ventricosus genome elucidates the spidroin gene catalogue.</title>
        <authorList>
            <person name="Kono N."/>
            <person name="Nakamura H."/>
            <person name="Ohtoshi R."/>
            <person name="Moran D.A.P."/>
            <person name="Shinohara A."/>
            <person name="Yoshida Y."/>
            <person name="Fujiwara M."/>
            <person name="Mori M."/>
            <person name="Tomita M."/>
            <person name="Arakawa K."/>
        </authorList>
    </citation>
    <scope>NUCLEOTIDE SEQUENCE [LARGE SCALE GENOMIC DNA]</scope>
</reference>
<dbReference type="Proteomes" id="UP000499080">
    <property type="component" value="Unassembled WGS sequence"/>
</dbReference>
<keyword evidence="3" id="KW-1185">Reference proteome</keyword>